<dbReference type="Gene3D" id="2.60.40.3140">
    <property type="match status" value="1"/>
</dbReference>
<dbReference type="Pfam" id="PF01841">
    <property type="entry name" value="Transglut_core"/>
    <property type="match status" value="1"/>
</dbReference>
<keyword evidence="1" id="KW-0732">Signal</keyword>
<protein>
    <submittedName>
        <fullName evidence="4">DUF3857 domain-containing protein</fullName>
    </submittedName>
</protein>
<dbReference type="InterPro" id="IPR002931">
    <property type="entry name" value="Transglutaminase-like"/>
</dbReference>
<dbReference type="InterPro" id="IPR038765">
    <property type="entry name" value="Papain-like_cys_pep_sf"/>
</dbReference>
<evidence type="ECO:0000313" key="5">
    <source>
        <dbReference type="Proteomes" id="UP000630660"/>
    </source>
</evidence>
<dbReference type="SUPFAM" id="SSF54001">
    <property type="entry name" value="Cysteine proteinases"/>
    <property type="match status" value="1"/>
</dbReference>
<dbReference type="Pfam" id="PF12969">
    <property type="entry name" value="DUF3857"/>
    <property type="match status" value="1"/>
</dbReference>
<comment type="caution">
    <text evidence="4">The sequence shown here is derived from an EMBL/GenBank/DDBJ whole genome shotgun (WGS) entry which is preliminary data.</text>
</comment>
<evidence type="ECO:0000313" key="4">
    <source>
        <dbReference type="EMBL" id="MBD3364750.1"/>
    </source>
</evidence>
<feature type="signal peptide" evidence="1">
    <location>
        <begin position="1"/>
        <end position="18"/>
    </location>
</feature>
<sequence length="570" mass="65371">MKRIIALLSLVLSLGTAALVEFHTGKTLETDELIFEESGILTDEDTFARAEIKHIVFTLEGGRETGAVSTDEDVNKLLEMARDAYSRFPDSKGILLVDDGRNTLHEDRTRNYSYRMAYLVLSEARKDIGTFRHYYKEGDNEVKIHFARLIKPDGRVIELDPASIRIESPPREDIVFFGKTKWITFTLPGVEIGDIVEYSYENIRFNPWNKDFFSAGYFFQGEDPYIFSRLIVDVPASEYIKWKIYNAPDGMISSSEETKGNRKIYTWISKDAPPYVTEPNSPPIGDFVPRVDVTNLESWDPLFDWYASFEEERIKVTPQIQTLVDSLTRGTETKDDTVAVIYHWLQQNIRYISIKGGAASGVSGHPAQFTLERGFGDCSDKSILFAALLEAAGIDCDPVSLGTNDDYEMLDPEMPSTYGNHAINKVFFSDTSFYLDATGGDFGGFARYPSFDAHDQGVYAVNSRKREIEIIPLRSPEHELRHYNLDMEIDTEGNLIINYQSFYEGDYETTLRYYWNYFSREEDRRLSFEQMIKRTSPDAVLLDYELINVDHLSKPFSIKMSYKVPGWVKF</sequence>
<evidence type="ECO:0000259" key="3">
    <source>
        <dbReference type="Pfam" id="PF12969"/>
    </source>
</evidence>
<evidence type="ECO:0000259" key="2">
    <source>
        <dbReference type="Pfam" id="PF01841"/>
    </source>
</evidence>
<organism evidence="4 5">
    <name type="scientific">candidate division WOR-3 bacterium</name>
    <dbReference type="NCBI Taxonomy" id="2052148"/>
    <lineage>
        <taxon>Bacteria</taxon>
        <taxon>Bacteria division WOR-3</taxon>
    </lineage>
</organism>
<feature type="non-terminal residue" evidence="4">
    <location>
        <position position="570"/>
    </location>
</feature>
<reference evidence="4" key="1">
    <citation type="submission" date="2019-11" db="EMBL/GenBank/DDBJ databases">
        <title>Microbial mats filling the niche in hypersaline microbial mats.</title>
        <authorList>
            <person name="Wong H.L."/>
            <person name="Macleod F.I."/>
            <person name="White R.A. III"/>
            <person name="Burns B.P."/>
        </authorList>
    </citation>
    <scope>NUCLEOTIDE SEQUENCE</scope>
    <source>
        <strain evidence="4">Bin_327</strain>
    </source>
</reference>
<dbReference type="AlphaFoldDB" id="A0A9D5KAV6"/>
<feature type="domain" description="Transglutaminase-like" evidence="2">
    <location>
        <begin position="322"/>
        <end position="432"/>
    </location>
</feature>
<gene>
    <name evidence="4" type="ORF">GF359_05995</name>
</gene>
<evidence type="ECO:0000256" key="1">
    <source>
        <dbReference type="SAM" id="SignalP"/>
    </source>
</evidence>
<feature type="domain" description="DUF3857" evidence="3">
    <location>
        <begin position="109"/>
        <end position="275"/>
    </location>
</feature>
<dbReference type="Gene3D" id="3.10.620.30">
    <property type="match status" value="1"/>
</dbReference>
<dbReference type="EMBL" id="WJKJ01000195">
    <property type="protein sequence ID" value="MBD3364750.1"/>
    <property type="molecule type" value="Genomic_DNA"/>
</dbReference>
<proteinExistence type="predicted"/>
<name>A0A9D5KAV6_UNCW3</name>
<accession>A0A9D5KAV6</accession>
<dbReference type="InterPro" id="IPR024618">
    <property type="entry name" value="DUF3857"/>
</dbReference>
<feature type="chain" id="PRO_5039391815" evidence="1">
    <location>
        <begin position="19"/>
        <end position="570"/>
    </location>
</feature>
<dbReference type="Proteomes" id="UP000630660">
    <property type="component" value="Unassembled WGS sequence"/>
</dbReference>